<comment type="similarity">
    <text evidence="2">Belongs to the sideroflexin family.</text>
</comment>
<reference evidence="10" key="1">
    <citation type="submission" date="2023-07" db="EMBL/GenBank/DDBJ databases">
        <authorList>
            <consortium name="AG Swart"/>
            <person name="Singh M."/>
            <person name="Singh A."/>
            <person name="Seah K."/>
            <person name="Emmerich C."/>
        </authorList>
    </citation>
    <scope>NUCLEOTIDE SEQUENCE</scope>
    <source>
        <strain evidence="10">DP1</strain>
    </source>
</reference>
<dbReference type="GO" id="GO:0015075">
    <property type="term" value="F:monoatomic ion transmembrane transporter activity"/>
    <property type="evidence" value="ECO:0007669"/>
    <property type="project" value="InterPro"/>
</dbReference>
<sequence length="348" mass="39530">MSTQETNQIEKQGDLIKFKLSEPEYNPKTYFGRTMNLLKVQNPVYSFAKSSKIEAARKMVEEHMELEQEYQKQNKPMMVTKERANELRSANYLVKSSIHPDTGKILQPWQRFCSYALINTPFLFGMVLTKQTTTNIIFWQWINQTYNAILNYSNRNASSETGIAGVGAAYFTAVTSSIYIGLKVKKMLMPYSNKFKGPSQLIFNFIINFTAMAAAGILNSLVMRSGELKDGIHLFNADGEDTGTSPKVGREAVIKTAATRIGLALRLFVPTLVFFVMEKRNLVPKNKMGKFFLEATVFFGSMVFVPPMSCAVYEQYCTVQTKDLEEKFHDLKDAEGKPITELYYNRGL</sequence>
<proteinExistence type="inferred from homology"/>
<keyword evidence="7" id="KW-0496">Mitochondrion</keyword>
<keyword evidence="11" id="KW-1185">Reference proteome</keyword>
<dbReference type="PANTHER" id="PTHR11153:SF6">
    <property type="entry name" value="SIDEROFLEXIN-5"/>
    <property type="match status" value="1"/>
</dbReference>
<evidence type="ECO:0000256" key="1">
    <source>
        <dbReference type="ARBA" id="ARBA00004225"/>
    </source>
</evidence>
<gene>
    <name evidence="10" type="ORF">ECRASSUSDP1_LOCUS14458</name>
</gene>
<dbReference type="EMBL" id="CAMPGE010014448">
    <property type="protein sequence ID" value="CAI2373120.1"/>
    <property type="molecule type" value="Genomic_DNA"/>
</dbReference>
<evidence type="ECO:0000256" key="5">
    <source>
        <dbReference type="ARBA" id="ARBA00022970"/>
    </source>
</evidence>
<accession>A0AAD1XIC3</accession>
<feature type="transmembrane region" description="Helical" evidence="9">
    <location>
        <begin position="289"/>
        <end position="308"/>
    </location>
</feature>
<organism evidence="10 11">
    <name type="scientific">Euplotes crassus</name>
    <dbReference type="NCBI Taxonomy" id="5936"/>
    <lineage>
        <taxon>Eukaryota</taxon>
        <taxon>Sar</taxon>
        <taxon>Alveolata</taxon>
        <taxon>Ciliophora</taxon>
        <taxon>Intramacronucleata</taxon>
        <taxon>Spirotrichea</taxon>
        <taxon>Hypotrichia</taxon>
        <taxon>Euplotida</taxon>
        <taxon>Euplotidae</taxon>
        <taxon>Moneuplotes</taxon>
    </lineage>
</organism>
<dbReference type="GO" id="GO:1990542">
    <property type="term" value="P:mitochondrial transmembrane transport"/>
    <property type="evidence" value="ECO:0007669"/>
    <property type="project" value="TreeGrafter"/>
</dbReference>
<evidence type="ECO:0000313" key="10">
    <source>
        <dbReference type="EMBL" id="CAI2373120.1"/>
    </source>
</evidence>
<comment type="subcellular location">
    <subcellularLocation>
        <location evidence="1">Mitochondrion membrane</location>
        <topology evidence="1">Multi-pass membrane protein</topology>
    </subcellularLocation>
</comment>
<keyword evidence="8 9" id="KW-0472">Membrane</keyword>
<evidence type="ECO:0000256" key="4">
    <source>
        <dbReference type="ARBA" id="ARBA00022692"/>
    </source>
</evidence>
<keyword evidence="6 9" id="KW-1133">Transmembrane helix</keyword>
<keyword evidence="3" id="KW-0813">Transport</keyword>
<evidence type="ECO:0008006" key="12">
    <source>
        <dbReference type="Google" id="ProtNLM"/>
    </source>
</evidence>
<dbReference type="GO" id="GO:0005743">
    <property type="term" value="C:mitochondrial inner membrane"/>
    <property type="evidence" value="ECO:0007669"/>
    <property type="project" value="TreeGrafter"/>
</dbReference>
<evidence type="ECO:0000256" key="8">
    <source>
        <dbReference type="ARBA" id="ARBA00023136"/>
    </source>
</evidence>
<keyword evidence="4 9" id="KW-0812">Transmembrane</keyword>
<dbReference type="AlphaFoldDB" id="A0AAD1XIC3"/>
<keyword evidence="5" id="KW-0029">Amino-acid transport</keyword>
<protein>
    <recommendedName>
        <fullName evidence="12">Sidoreflexin</fullName>
    </recommendedName>
</protein>
<evidence type="ECO:0000256" key="6">
    <source>
        <dbReference type="ARBA" id="ARBA00022989"/>
    </source>
</evidence>
<dbReference type="PANTHER" id="PTHR11153">
    <property type="entry name" value="SIDEROFLEXIN"/>
    <property type="match status" value="1"/>
</dbReference>
<dbReference type="Pfam" id="PF03820">
    <property type="entry name" value="SFXNs"/>
    <property type="match status" value="1"/>
</dbReference>
<dbReference type="InterPro" id="IPR004686">
    <property type="entry name" value="Mtc"/>
</dbReference>
<evidence type="ECO:0000256" key="9">
    <source>
        <dbReference type="SAM" id="Phobius"/>
    </source>
</evidence>
<comment type="caution">
    <text evidence="10">The sequence shown here is derived from an EMBL/GenBank/DDBJ whole genome shotgun (WGS) entry which is preliminary data.</text>
</comment>
<evidence type="ECO:0000256" key="7">
    <source>
        <dbReference type="ARBA" id="ARBA00023128"/>
    </source>
</evidence>
<evidence type="ECO:0000256" key="3">
    <source>
        <dbReference type="ARBA" id="ARBA00022448"/>
    </source>
</evidence>
<evidence type="ECO:0000313" key="11">
    <source>
        <dbReference type="Proteomes" id="UP001295684"/>
    </source>
</evidence>
<feature type="transmembrane region" description="Helical" evidence="9">
    <location>
        <begin position="257"/>
        <end position="277"/>
    </location>
</feature>
<feature type="transmembrane region" description="Helical" evidence="9">
    <location>
        <begin position="162"/>
        <end position="182"/>
    </location>
</feature>
<dbReference type="Proteomes" id="UP001295684">
    <property type="component" value="Unassembled WGS sequence"/>
</dbReference>
<dbReference type="GO" id="GO:0006865">
    <property type="term" value="P:amino acid transport"/>
    <property type="evidence" value="ECO:0007669"/>
    <property type="project" value="UniProtKB-KW"/>
</dbReference>
<name>A0AAD1XIC3_EUPCR</name>
<evidence type="ECO:0000256" key="2">
    <source>
        <dbReference type="ARBA" id="ARBA00005974"/>
    </source>
</evidence>
<feature type="transmembrane region" description="Helical" evidence="9">
    <location>
        <begin position="202"/>
        <end position="222"/>
    </location>
</feature>